<keyword evidence="2" id="KW-1185">Reference proteome</keyword>
<name>A0A915IB03_ROMCU</name>
<keyword evidence="1" id="KW-0732">Signal</keyword>
<evidence type="ECO:0000313" key="3">
    <source>
        <dbReference type="WBParaSite" id="nRc.2.0.1.t11359-RA"/>
    </source>
</evidence>
<feature type="chain" id="PRO_5038081110" evidence="1">
    <location>
        <begin position="23"/>
        <end position="116"/>
    </location>
</feature>
<reference evidence="3" key="1">
    <citation type="submission" date="2022-11" db="UniProtKB">
        <authorList>
            <consortium name="WormBaseParasite"/>
        </authorList>
    </citation>
    <scope>IDENTIFICATION</scope>
</reference>
<evidence type="ECO:0000313" key="2">
    <source>
        <dbReference type="Proteomes" id="UP000887565"/>
    </source>
</evidence>
<dbReference type="WBParaSite" id="nRc.2.0.1.t11359-RA">
    <property type="protein sequence ID" value="nRc.2.0.1.t11359-RA"/>
    <property type="gene ID" value="nRc.2.0.1.g11359"/>
</dbReference>
<proteinExistence type="predicted"/>
<feature type="signal peptide" evidence="1">
    <location>
        <begin position="1"/>
        <end position="22"/>
    </location>
</feature>
<sequence>MLHFLSISIILTFLSLNRETTAFDFGENCTDNDDLKCHVKQGETIVGKLDFSRLGPVLCGWRNFSGEIYSWRNLQLPEDNLIQPHNYVLLRAVNSLKLRKHLKFLSLIEVQSIQAL</sequence>
<protein>
    <submittedName>
        <fullName evidence="3">Uncharacterized protein</fullName>
    </submittedName>
</protein>
<evidence type="ECO:0000256" key="1">
    <source>
        <dbReference type="SAM" id="SignalP"/>
    </source>
</evidence>
<organism evidence="2 3">
    <name type="scientific">Romanomermis culicivorax</name>
    <name type="common">Nematode worm</name>
    <dbReference type="NCBI Taxonomy" id="13658"/>
    <lineage>
        <taxon>Eukaryota</taxon>
        <taxon>Metazoa</taxon>
        <taxon>Ecdysozoa</taxon>
        <taxon>Nematoda</taxon>
        <taxon>Enoplea</taxon>
        <taxon>Dorylaimia</taxon>
        <taxon>Mermithida</taxon>
        <taxon>Mermithoidea</taxon>
        <taxon>Mermithidae</taxon>
        <taxon>Romanomermis</taxon>
    </lineage>
</organism>
<dbReference type="AlphaFoldDB" id="A0A915IB03"/>
<dbReference type="Proteomes" id="UP000887565">
    <property type="component" value="Unplaced"/>
</dbReference>
<accession>A0A915IB03</accession>